<evidence type="ECO:0000313" key="1">
    <source>
        <dbReference type="EMBL" id="EGT47547.1"/>
    </source>
</evidence>
<accession>G0MY87</accession>
<keyword evidence="2" id="KW-1185">Reference proteome</keyword>
<dbReference type="AlphaFoldDB" id="G0MY87"/>
<dbReference type="InParanoid" id="G0MY87"/>
<reference evidence="2" key="1">
    <citation type="submission" date="2011-07" db="EMBL/GenBank/DDBJ databases">
        <authorList>
            <consortium name="Caenorhabditis brenneri Sequencing and Analysis Consortium"/>
            <person name="Wilson R.K."/>
        </authorList>
    </citation>
    <scope>NUCLEOTIDE SEQUENCE [LARGE SCALE GENOMIC DNA]</scope>
    <source>
        <strain evidence="2">PB2801</strain>
    </source>
</reference>
<name>G0MY87_CAEBE</name>
<sequence>MEAPPPPPRTNLTVWEMSPFCELYMRTDIFLFHLENLGIGENRAAGRFREMLEMLRLIILVGDEPYSEEGQDDVDNLIDLFMDFMERLYARYFHLN</sequence>
<protein>
    <submittedName>
        <fullName evidence="1">Uncharacterized protein</fullName>
    </submittedName>
</protein>
<gene>
    <name evidence="1" type="ORF">CAEBREN_18401</name>
</gene>
<dbReference type="HOGENOM" id="CLU_183963_0_0_1"/>
<dbReference type="EMBL" id="GL379820">
    <property type="protein sequence ID" value="EGT47547.1"/>
    <property type="molecule type" value="Genomic_DNA"/>
</dbReference>
<organism evidence="2">
    <name type="scientific">Caenorhabditis brenneri</name>
    <name type="common">Nematode worm</name>
    <dbReference type="NCBI Taxonomy" id="135651"/>
    <lineage>
        <taxon>Eukaryota</taxon>
        <taxon>Metazoa</taxon>
        <taxon>Ecdysozoa</taxon>
        <taxon>Nematoda</taxon>
        <taxon>Chromadorea</taxon>
        <taxon>Rhabditida</taxon>
        <taxon>Rhabditina</taxon>
        <taxon>Rhabditomorpha</taxon>
        <taxon>Rhabditoidea</taxon>
        <taxon>Rhabditidae</taxon>
        <taxon>Peloderinae</taxon>
        <taxon>Caenorhabditis</taxon>
    </lineage>
</organism>
<proteinExistence type="predicted"/>
<dbReference type="Proteomes" id="UP000008068">
    <property type="component" value="Unassembled WGS sequence"/>
</dbReference>
<evidence type="ECO:0000313" key="2">
    <source>
        <dbReference type="Proteomes" id="UP000008068"/>
    </source>
</evidence>